<keyword evidence="3" id="KW-1185">Reference proteome</keyword>
<proteinExistence type="inferred from homology"/>
<dbReference type="InterPro" id="IPR004323">
    <property type="entry name" value="Ion_tolerance_CutA"/>
</dbReference>
<dbReference type="EMBL" id="BMQB01000001">
    <property type="protein sequence ID" value="GGJ74540.1"/>
    <property type="molecule type" value="Genomic_DNA"/>
</dbReference>
<dbReference type="InterPro" id="IPR015867">
    <property type="entry name" value="N-reg_PII/ATP_PRibTrfase_C"/>
</dbReference>
<dbReference type="Pfam" id="PF03091">
    <property type="entry name" value="CutA1"/>
    <property type="match status" value="1"/>
</dbReference>
<evidence type="ECO:0000313" key="2">
    <source>
        <dbReference type="EMBL" id="GGJ74540.1"/>
    </source>
</evidence>
<comment type="similarity">
    <text evidence="1">Belongs to the CutA family.</text>
</comment>
<comment type="caution">
    <text evidence="2">The sequence shown here is derived from an EMBL/GenBank/DDBJ whole genome shotgun (WGS) entry which is preliminary data.</text>
</comment>
<dbReference type="AlphaFoldDB" id="A0A8J3AYZ3"/>
<dbReference type="Gene3D" id="3.30.70.120">
    <property type="match status" value="1"/>
</dbReference>
<dbReference type="GO" id="GO:0010038">
    <property type="term" value="P:response to metal ion"/>
    <property type="evidence" value="ECO:0007669"/>
    <property type="project" value="InterPro"/>
</dbReference>
<name>A0A8J3AYZ3_9ACTN</name>
<accession>A0A8J3AYZ3</accession>
<dbReference type="GO" id="GO:0005507">
    <property type="term" value="F:copper ion binding"/>
    <property type="evidence" value="ECO:0007669"/>
    <property type="project" value="TreeGrafter"/>
</dbReference>
<reference evidence="2" key="1">
    <citation type="journal article" date="2014" name="Int. J. Syst. Evol. Microbiol.">
        <title>Complete genome sequence of Corynebacterium casei LMG S-19264T (=DSM 44701T), isolated from a smear-ripened cheese.</title>
        <authorList>
            <consortium name="US DOE Joint Genome Institute (JGI-PGF)"/>
            <person name="Walter F."/>
            <person name="Albersmeier A."/>
            <person name="Kalinowski J."/>
            <person name="Ruckert C."/>
        </authorList>
    </citation>
    <scope>NUCLEOTIDE SEQUENCE</scope>
    <source>
        <strain evidence="2">JCM 3090</strain>
    </source>
</reference>
<evidence type="ECO:0000313" key="3">
    <source>
        <dbReference type="Proteomes" id="UP000649739"/>
    </source>
</evidence>
<dbReference type="PANTHER" id="PTHR23419">
    <property type="entry name" value="DIVALENT CATION TOLERANCE CUTA-RELATED"/>
    <property type="match status" value="1"/>
</dbReference>
<dbReference type="InterPro" id="IPR011322">
    <property type="entry name" value="N-reg_PII-like_a/b"/>
</dbReference>
<dbReference type="RefSeq" id="WP_189167966.1">
    <property type="nucleotide sequence ID" value="NZ_BMQB01000001.1"/>
</dbReference>
<evidence type="ECO:0000256" key="1">
    <source>
        <dbReference type="ARBA" id="ARBA00010169"/>
    </source>
</evidence>
<dbReference type="SUPFAM" id="SSF54913">
    <property type="entry name" value="GlnB-like"/>
    <property type="match status" value="1"/>
</dbReference>
<organism evidence="2 3">
    <name type="scientific">Pilimelia anulata</name>
    <dbReference type="NCBI Taxonomy" id="53371"/>
    <lineage>
        <taxon>Bacteria</taxon>
        <taxon>Bacillati</taxon>
        <taxon>Actinomycetota</taxon>
        <taxon>Actinomycetes</taxon>
        <taxon>Micromonosporales</taxon>
        <taxon>Micromonosporaceae</taxon>
        <taxon>Pilimelia</taxon>
    </lineage>
</organism>
<dbReference type="Proteomes" id="UP000649739">
    <property type="component" value="Unassembled WGS sequence"/>
</dbReference>
<sequence length="114" mass="12381">MAEPAYCQVTTTIDSAEAAAGLARAAVEARLVACARVAGPVESTYWWEGRVETAREWVVVAKTTDERYPALEALLRERHPYDVPEIIRTPVTGGSPAYLAWISAETSTPTDDDA</sequence>
<dbReference type="PANTHER" id="PTHR23419:SF8">
    <property type="entry name" value="FI09726P"/>
    <property type="match status" value="1"/>
</dbReference>
<gene>
    <name evidence="2" type="primary">cutA</name>
    <name evidence="2" type="ORF">GCM10010123_00690</name>
</gene>
<reference evidence="2" key="2">
    <citation type="submission" date="2020-09" db="EMBL/GenBank/DDBJ databases">
        <authorList>
            <person name="Sun Q."/>
            <person name="Ohkuma M."/>
        </authorList>
    </citation>
    <scope>NUCLEOTIDE SEQUENCE</scope>
    <source>
        <strain evidence="2">JCM 3090</strain>
    </source>
</reference>
<protein>
    <submittedName>
        <fullName evidence="2">Divalent cation tolerance protein</fullName>
    </submittedName>
</protein>